<organism evidence="2 3">
    <name type="scientific">Trypanosoma theileri</name>
    <dbReference type="NCBI Taxonomy" id="67003"/>
    <lineage>
        <taxon>Eukaryota</taxon>
        <taxon>Discoba</taxon>
        <taxon>Euglenozoa</taxon>
        <taxon>Kinetoplastea</taxon>
        <taxon>Metakinetoplastina</taxon>
        <taxon>Trypanosomatida</taxon>
        <taxon>Trypanosomatidae</taxon>
        <taxon>Trypanosoma</taxon>
    </lineage>
</organism>
<dbReference type="GeneID" id="39981317"/>
<dbReference type="OrthoDB" id="271993at2759"/>
<dbReference type="Proteomes" id="UP000192257">
    <property type="component" value="Unassembled WGS sequence"/>
</dbReference>
<dbReference type="VEuPathDB" id="TriTrypDB:TM35_000022190"/>
<feature type="region of interest" description="Disordered" evidence="1">
    <location>
        <begin position="216"/>
        <end position="238"/>
    </location>
</feature>
<keyword evidence="3" id="KW-1185">Reference proteome</keyword>
<evidence type="ECO:0000313" key="2">
    <source>
        <dbReference type="EMBL" id="ORC92893.1"/>
    </source>
</evidence>
<evidence type="ECO:0000313" key="3">
    <source>
        <dbReference type="Proteomes" id="UP000192257"/>
    </source>
</evidence>
<proteinExistence type="predicted"/>
<feature type="compositionally biased region" description="Acidic residues" evidence="1">
    <location>
        <begin position="225"/>
        <end position="238"/>
    </location>
</feature>
<comment type="caution">
    <text evidence="2">The sequence shown here is derived from an EMBL/GenBank/DDBJ whole genome shotgun (WGS) entry which is preliminary data.</text>
</comment>
<dbReference type="EMBL" id="NBCO01000002">
    <property type="protein sequence ID" value="ORC92893.1"/>
    <property type="molecule type" value="Genomic_DNA"/>
</dbReference>
<feature type="region of interest" description="Disordered" evidence="1">
    <location>
        <begin position="397"/>
        <end position="482"/>
    </location>
</feature>
<dbReference type="RefSeq" id="XP_028886959.1">
    <property type="nucleotide sequence ID" value="XM_029021537.1"/>
</dbReference>
<reference evidence="2 3" key="1">
    <citation type="submission" date="2017-03" db="EMBL/GenBank/DDBJ databases">
        <title>An alternative strategy for trypanosome survival in the mammalian bloodstream revealed through genome and transcriptome analysis of the ubiquitous bovine parasite Trypanosoma (Megatrypanum) theileri.</title>
        <authorList>
            <person name="Kelly S."/>
            <person name="Ivens A."/>
            <person name="Mott A."/>
            <person name="O'Neill E."/>
            <person name="Emms D."/>
            <person name="Macleod O."/>
            <person name="Voorheis P."/>
            <person name="Matthews J."/>
            <person name="Matthews K."/>
            <person name="Carrington M."/>
        </authorList>
    </citation>
    <scope>NUCLEOTIDE SEQUENCE [LARGE SCALE GENOMIC DNA]</scope>
    <source>
        <strain evidence="2">Edinburgh</strain>
    </source>
</reference>
<gene>
    <name evidence="2" type="ORF">TM35_000022190</name>
</gene>
<protein>
    <submittedName>
        <fullName evidence="2">Uncharacterized protein</fullName>
    </submittedName>
</protein>
<accession>A0A1X0P8E1</accession>
<name>A0A1X0P8E1_9TRYP</name>
<sequence length="482" mass="53606">MEGESSFISRHVPELEIVLYRSVPDEGKQPLFFDTTACLFNEYGGQIDYVGVGRTTTNNKGLSHKPHTVLVVDATTEVAHNFLEPAGGPSVIAGDSVLVNFKKIAMWSGVSVCATLFTPDISLSEVTDVYYAVRKPDALVPLAIIPVTSGDSKRNSCIAFMIRKIKLNTETGWELVRVGETLQEQDVKGVVEAMQNRGLVDPIGYKFDTSRGLDYTTESCSENSSFEDIDDDDDDDDDDDFVEVKISRADSKESLERLLVNVPRVTREGRRQYTVGRSTLNTVAESGDSSDEDEIMEDALRAVVPRYTSACPVRYEEKTYNVGSRDETLAMHYVDHREEYGLSNAESRLSRVTELPPVFSLSSAHLHRLSYGDTGIIRPAAPHELLSSMYSALCGKSSLRRRSGRSPSEARLSSSRRGRRSSSRRPKGRGRRSKSRKSRSRSTSAKRKNKGGRRKRTNASRRRKSRTSSAAKRRSSSSYAKS</sequence>
<dbReference type="AlphaFoldDB" id="A0A1X0P8E1"/>
<evidence type="ECO:0000256" key="1">
    <source>
        <dbReference type="SAM" id="MobiDB-lite"/>
    </source>
</evidence>
<feature type="compositionally biased region" description="Basic residues" evidence="1">
    <location>
        <begin position="414"/>
        <end position="475"/>
    </location>
</feature>